<proteinExistence type="predicted"/>
<sequence length="289" mass="32667">MKLSLGTVQFGSDYGVSNTSGQVEISEVEDILREAECHNIDTLDTAAVYGSSENILGKVGVNQFDIVTKLPPIPKNVNNIDLWVSGHVKSSLSRMCVNSVSGLLLHQSTDFLETPKRRLFDSLSRLKDDGVVKKIGVSIYNPDELDALENYDMKMDIVQAPFNILDRRLEVSGWLDKLSQTGVELHSRSVFLQGLLLQEKNQRNPYFNKWSDYFNKFNEWINDTNQTPLSATLNFSYSYEQINKVIVGVQNKSQLTEIITSISKSPQYSIPDELIIDDPMLINPTNWKL</sequence>
<dbReference type="CDD" id="cd19097">
    <property type="entry name" value="AKR_unchar"/>
    <property type="match status" value="1"/>
</dbReference>
<dbReference type="InterPro" id="IPR053135">
    <property type="entry name" value="AKR2_Oxidoreductase"/>
</dbReference>
<dbReference type="KEGG" id="tho:SP60_02225"/>
<dbReference type="PANTHER" id="PTHR43312:SF1">
    <property type="entry name" value="NADP-DEPENDENT OXIDOREDUCTASE DOMAIN-CONTAINING PROTEIN"/>
    <property type="match status" value="1"/>
</dbReference>
<gene>
    <name evidence="2" type="ORF">SP60_02225</name>
</gene>
<dbReference type="Proteomes" id="UP000058020">
    <property type="component" value="Chromosome"/>
</dbReference>
<reference evidence="2 3" key="1">
    <citation type="journal article" date="2015" name="Genome Announc.">
        <title>Genome Sequence of 'Candidatus Thioglobus autotrophica' Strain EF1, a Chemoautotroph from the SUP05 Clade of Marine Gammaproteobacteria.</title>
        <authorList>
            <person name="Shah V."/>
            <person name="Morris R.M."/>
        </authorList>
    </citation>
    <scope>NUCLEOTIDE SEQUENCE [LARGE SCALE GENOMIC DNA]</scope>
    <source>
        <strain evidence="2 3">EF1</strain>
    </source>
</reference>
<evidence type="ECO:0000313" key="3">
    <source>
        <dbReference type="Proteomes" id="UP000058020"/>
    </source>
</evidence>
<keyword evidence="3" id="KW-1185">Reference proteome</keyword>
<accession>A0A0M4NVV7</accession>
<evidence type="ECO:0000259" key="1">
    <source>
        <dbReference type="Pfam" id="PF00248"/>
    </source>
</evidence>
<name>A0A0M4NVV7_9GAMM</name>
<dbReference type="AlphaFoldDB" id="A0A0M4NVV7"/>
<dbReference type="STRING" id="1705394.SP60_02225"/>
<evidence type="ECO:0000313" key="2">
    <source>
        <dbReference type="EMBL" id="ALE52156.1"/>
    </source>
</evidence>
<dbReference type="InterPro" id="IPR023210">
    <property type="entry name" value="NADP_OxRdtase_dom"/>
</dbReference>
<dbReference type="Gene3D" id="3.20.20.100">
    <property type="entry name" value="NADP-dependent oxidoreductase domain"/>
    <property type="match status" value="1"/>
</dbReference>
<dbReference type="PANTHER" id="PTHR43312">
    <property type="entry name" value="D-THREO-ALDOSE 1-DEHYDROGENASE"/>
    <property type="match status" value="1"/>
</dbReference>
<dbReference type="EMBL" id="CP010552">
    <property type="protein sequence ID" value="ALE52156.1"/>
    <property type="molecule type" value="Genomic_DNA"/>
</dbReference>
<dbReference type="InterPro" id="IPR036812">
    <property type="entry name" value="NAD(P)_OxRdtase_dom_sf"/>
</dbReference>
<dbReference type="Pfam" id="PF00248">
    <property type="entry name" value="Aldo_ket_red"/>
    <property type="match status" value="1"/>
</dbReference>
<feature type="domain" description="NADP-dependent oxidoreductase" evidence="1">
    <location>
        <begin position="2"/>
        <end position="262"/>
    </location>
</feature>
<dbReference type="SUPFAM" id="SSF51430">
    <property type="entry name" value="NAD(P)-linked oxidoreductase"/>
    <property type="match status" value="1"/>
</dbReference>
<dbReference type="RefSeq" id="WP_053951090.1">
    <property type="nucleotide sequence ID" value="NZ_CP010552.1"/>
</dbReference>
<dbReference type="OrthoDB" id="9773828at2"/>
<organism evidence="2 3">
    <name type="scientific">Candidatus Thioglobus autotrophicus</name>
    <dbReference type="NCBI Taxonomy" id="1705394"/>
    <lineage>
        <taxon>Bacteria</taxon>
        <taxon>Pseudomonadati</taxon>
        <taxon>Pseudomonadota</taxon>
        <taxon>Gammaproteobacteria</taxon>
        <taxon>Candidatus Pseudothioglobaceae</taxon>
        <taxon>Candidatus Thioglobus</taxon>
    </lineage>
</organism>
<protein>
    <recommendedName>
        <fullName evidence="1">NADP-dependent oxidoreductase domain-containing protein</fullName>
    </recommendedName>
</protein>